<evidence type="ECO:0000313" key="2">
    <source>
        <dbReference type="Proteomes" id="UP000499080"/>
    </source>
</evidence>
<gene>
    <name evidence="1" type="ORF">AVEN_145831_1</name>
</gene>
<sequence length="46" mass="5450">MNWVILLHTYAFEIPMISNTDEVINDNHQWSLTLNSFFSVDSFFVL</sequence>
<dbReference type="Proteomes" id="UP000499080">
    <property type="component" value="Unassembled WGS sequence"/>
</dbReference>
<dbReference type="EMBL" id="BGPR01208905">
    <property type="protein sequence ID" value="GBN36992.1"/>
    <property type="molecule type" value="Genomic_DNA"/>
</dbReference>
<dbReference type="OrthoDB" id="118951at2759"/>
<keyword evidence="2" id="KW-1185">Reference proteome</keyword>
<proteinExistence type="predicted"/>
<dbReference type="AlphaFoldDB" id="A0A4Y2NDI5"/>
<name>A0A4Y2NDI5_ARAVE</name>
<accession>A0A4Y2NDI5</accession>
<feature type="non-terminal residue" evidence="1">
    <location>
        <position position="46"/>
    </location>
</feature>
<organism evidence="1 2">
    <name type="scientific">Araneus ventricosus</name>
    <name type="common">Orbweaver spider</name>
    <name type="synonym">Epeira ventricosa</name>
    <dbReference type="NCBI Taxonomy" id="182803"/>
    <lineage>
        <taxon>Eukaryota</taxon>
        <taxon>Metazoa</taxon>
        <taxon>Ecdysozoa</taxon>
        <taxon>Arthropoda</taxon>
        <taxon>Chelicerata</taxon>
        <taxon>Arachnida</taxon>
        <taxon>Araneae</taxon>
        <taxon>Araneomorphae</taxon>
        <taxon>Entelegynae</taxon>
        <taxon>Araneoidea</taxon>
        <taxon>Araneidae</taxon>
        <taxon>Araneus</taxon>
    </lineage>
</organism>
<evidence type="ECO:0000313" key="1">
    <source>
        <dbReference type="EMBL" id="GBN36992.1"/>
    </source>
</evidence>
<reference evidence="1 2" key="1">
    <citation type="journal article" date="2019" name="Sci. Rep.">
        <title>Orb-weaving spider Araneus ventricosus genome elucidates the spidroin gene catalogue.</title>
        <authorList>
            <person name="Kono N."/>
            <person name="Nakamura H."/>
            <person name="Ohtoshi R."/>
            <person name="Moran D.A.P."/>
            <person name="Shinohara A."/>
            <person name="Yoshida Y."/>
            <person name="Fujiwara M."/>
            <person name="Mori M."/>
            <person name="Tomita M."/>
            <person name="Arakawa K."/>
        </authorList>
    </citation>
    <scope>NUCLEOTIDE SEQUENCE [LARGE SCALE GENOMIC DNA]</scope>
</reference>
<protein>
    <submittedName>
        <fullName evidence="1">Uncharacterized protein</fullName>
    </submittedName>
</protein>
<comment type="caution">
    <text evidence="1">The sequence shown here is derived from an EMBL/GenBank/DDBJ whole genome shotgun (WGS) entry which is preliminary data.</text>
</comment>